<keyword evidence="1" id="KW-1133">Transmembrane helix</keyword>
<evidence type="ECO:0000313" key="3">
    <source>
        <dbReference type="Proteomes" id="UP000069940"/>
    </source>
</evidence>
<organism evidence="2 3">
    <name type="scientific">Aedes albopictus</name>
    <name type="common">Asian tiger mosquito</name>
    <name type="synonym">Stegomyia albopicta</name>
    <dbReference type="NCBI Taxonomy" id="7160"/>
    <lineage>
        <taxon>Eukaryota</taxon>
        <taxon>Metazoa</taxon>
        <taxon>Ecdysozoa</taxon>
        <taxon>Arthropoda</taxon>
        <taxon>Hexapoda</taxon>
        <taxon>Insecta</taxon>
        <taxon>Pterygota</taxon>
        <taxon>Neoptera</taxon>
        <taxon>Endopterygota</taxon>
        <taxon>Diptera</taxon>
        <taxon>Nematocera</taxon>
        <taxon>Culicoidea</taxon>
        <taxon>Culicidae</taxon>
        <taxon>Culicinae</taxon>
        <taxon>Aedini</taxon>
        <taxon>Aedes</taxon>
        <taxon>Stegomyia</taxon>
    </lineage>
</organism>
<feature type="transmembrane region" description="Helical" evidence="1">
    <location>
        <begin position="175"/>
        <end position="195"/>
    </location>
</feature>
<dbReference type="Proteomes" id="UP000069940">
    <property type="component" value="Unassembled WGS sequence"/>
</dbReference>
<protein>
    <recommendedName>
        <fullName evidence="4">Odorant receptor</fullName>
    </recommendedName>
</protein>
<keyword evidence="1" id="KW-0472">Membrane</keyword>
<evidence type="ECO:0000256" key="1">
    <source>
        <dbReference type="SAM" id="Phobius"/>
    </source>
</evidence>
<keyword evidence="3" id="KW-1185">Reference proteome</keyword>
<evidence type="ECO:0000313" key="2">
    <source>
        <dbReference type="EnsemblMetazoa" id="AALFPA23_002053.P1687"/>
    </source>
</evidence>
<feature type="transmembrane region" description="Helical" evidence="1">
    <location>
        <begin position="48"/>
        <end position="66"/>
    </location>
</feature>
<proteinExistence type="predicted"/>
<keyword evidence="1" id="KW-0812">Transmembrane</keyword>
<dbReference type="RefSeq" id="XP_062705098.1">
    <property type="nucleotide sequence ID" value="XM_062849114.1"/>
</dbReference>
<name>A0ABM1XR65_AEDAL</name>
<feature type="transmembrane region" description="Helical" evidence="1">
    <location>
        <begin position="86"/>
        <end position="116"/>
    </location>
</feature>
<accession>A0ABM1XR65</accession>
<dbReference type="EnsemblMetazoa" id="AALFPA23_002053.R1687">
    <property type="protein sequence ID" value="AALFPA23_002053.P1687"/>
    <property type="gene ID" value="AALFPA23_002053"/>
</dbReference>
<reference evidence="3" key="1">
    <citation type="journal article" date="2015" name="Proc. Natl. Acad. Sci. U.S.A.">
        <title>Genome sequence of the Asian Tiger mosquito, Aedes albopictus, reveals insights into its biology, genetics, and evolution.</title>
        <authorList>
            <person name="Chen X.G."/>
            <person name="Jiang X."/>
            <person name="Gu J."/>
            <person name="Xu M."/>
            <person name="Wu Y."/>
            <person name="Deng Y."/>
            <person name="Zhang C."/>
            <person name="Bonizzoni M."/>
            <person name="Dermauw W."/>
            <person name="Vontas J."/>
            <person name="Armbruster P."/>
            <person name="Huang X."/>
            <person name="Yang Y."/>
            <person name="Zhang H."/>
            <person name="He W."/>
            <person name="Peng H."/>
            <person name="Liu Y."/>
            <person name="Wu K."/>
            <person name="Chen J."/>
            <person name="Lirakis M."/>
            <person name="Topalis P."/>
            <person name="Van Leeuwen T."/>
            <person name="Hall A.B."/>
            <person name="Jiang X."/>
            <person name="Thorpe C."/>
            <person name="Mueller R.L."/>
            <person name="Sun C."/>
            <person name="Waterhouse R.M."/>
            <person name="Yan G."/>
            <person name="Tu Z.J."/>
            <person name="Fang X."/>
            <person name="James A.A."/>
        </authorList>
    </citation>
    <scope>NUCLEOTIDE SEQUENCE [LARGE SCALE GENOMIC DNA]</scope>
    <source>
        <strain evidence="3">Foshan</strain>
    </source>
</reference>
<reference evidence="2" key="2">
    <citation type="submission" date="2025-05" db="UniProtKB">
        <authorList>
            <consortium name="EnsemblMetazoa"/>
        </authorList>
    </citation>
    <scope>IDENTIFICATION</scope>
    <source>
        <strain evidence="2">Foshan</strain>
    </source>
</reference>
<sequence>MIMFSHLQKPIAAVRIFVIGNSVNSGNKDFDEHEQRIINRFVRTMMKFSIGLILANVVAFLVPNSVAEKALGLPPLLQGLGQPMSSILRCLAITCMPLVIVPRFLTSFATVATLLLGMRAKLRMLGYRYAQILVRSRRDAEYSLGRINRDMRETSNQQMEYWSVLSALKDLVEKMFFLVHYSAIFTVGAFLFIAQHTGVNLFSASLASGAAFFLTEHFIQCRLVDTLQDEVDFISDVIYELCAKLPYSEDQHAEYVHVRSSLMIISMNTSSGVSMSCFGIFEISTLTFVDLANTAYMVLTFLISIG</sequence>
<evidence type="ECO:0008006" key="4">
    <source>
        <dbReference type="Google" id="ProtNLM"/>
    </source>
</evidence>
<dbReference type="GeneID" id="109415759"/>